<sequence length="223" mass="24644">MAYPSAPWTLRGYALQTVQLIDIERVRPLIPKEFEIVSVFPGKTIGGVYLSNYGPGSVLEYSELIVVAGLIRYTSRVGGWISHIYVDNADSVEGGREIWGLPKQMADFTWKDSDRTTSGYNKRVIVRQGEQTLCRLSYHPQNFGLPLPFSGDVFSTELASILLFKGELQAQVGLVSSEVQVPVGSPFAGLGLEQPWLTFHCDQLRLVAGTPEVVGRQEAAFSY</sequence>
<reference evidence="1" key="2">
    <citation type="journal article" date="2022" name="Microbiol. Resour. Announc.">
        <title>Metagenome Sequencing to Explore Phylogenomics of Terrestrial Cyanobacteria.</title>
        <authorList>
            <person name="Ward R.D."/>
            <person name="Stajich J.E."/>
            <person name="Johansen J.R."/>
            <person name="Huntemann M."/>
            <person name="Clum A."/>
            <person name="Foster B."/>
            <person name="Foster B."/>
            <person name="Roux S."/>
            <person name="Palaniappan K."/>
            <person name="Varghese N."/>
            <person name="Mukherjee S."/>
            <person name="Reddy T.B.K."/>
            <person name="Daum C."/>
            <person name="Copeland A."/>
            <person name="Chen I.A."/>
            <person name="Ivanova N.N."/>
            <person name="Kyrpides N.C."/>
            <person name="Shapiro N."/>
            <person name="Eloe-Fadrosh E.A."/>
            <person name="Pietrasiak N."/>
        </authorList>
    </citation>
    <scope>NUCLEOTIDE SEQUENCE</scope>
    <source>
        <strain evidence="1">CPER-KK1</strain>
    </source>
</reference>
<dbReference type="PANTHER" id="PTHR35467">
    <property type="match status" value="1"/>
</dbReference>
<dbReference type="Pfam" id="PF06314">
    <property type="entry name" value="ADC"/>
    <property type="match status" value="1"/>
</dbReference>
<proteinExistence type="predicted"/>
<comment type="caution">
    <text evidence="1">The sequence shown here is derived from an EMBL/GenBank/DDBJ whole genome shotgun (WGS) entry which is preliminary data.</text>
</comment>
<reference evidence="1" key="1">
    <citation type="submission" date="2021-05" db="EMBL/GenBank/DDBJ databases">
        <authorList>
            <person name="Pietrasiak N."/>
            <person name="Ward R."/>
            <person name="Stajich J.E."/>
            <person name="Kurbessoian T."/>
        </authorList>
    </citation>
    <scope>NUCLEOTIDE SEQUENCE</scope>
    <source>
        <strain evidence="1">CPER-KK1</strain>
    </source>
</reference>
<dbReference type="InterPro" id="IPR023375">
    <property type="entry name" value="ADC_dom_sf"/>
</dbReference>
<name>A0A951UBR7_9CYAN</name>
<dbReference type="GO" id="GO:0016829">
    <property type="term" value="F:lyase activity"/>
    <property type="evidence" value="ECO:0007669"/>
    <property type="project" value="InterPro"/>
</dbReference>
<dbReference type="InterPro" id="IPR039343">
    <property type="entry name" value="NDX1-like"/>
</dbReference>
<dbReference type="EMBL" id="JAHHIF010000047">
    <property type="protein sequence ID" value="MBW4547738.1"/>
    <property type="molecule type" value="Genomic_DNA"/>
</dbReference>
<protein>
    <submittedName>
        <fullName evidence="1">Acetoacetate decarboxylase family protein</fullName>
    </submittedName>
</protein>
<organism evidence="1 2">
    <name type="scientific">Symplocastrum torsivum CPER-KK1</name>
    <dbReference type="NCBI Taxonomy" id="450513"/>
    <lineage>
        <taxon>Bacteria</taxon>
        <taxon>Bacillati</taxon>
        <taxon>Cyanobacteriota</taxon>
        <taxon>Cyanophyceae</taxon>
        <taxon>Oscillatoriophycideae</taxon>
        <taxon>Oscillatoriales</taxon>
        <taxon>Microcoleaceae</taxon>
        <taxon>Symplocastrum</taxon>
    </lineage>
</organism>
<dbReference type="InterPro" id="IPR010451">
    <property type="entry name" value="Acetoacetate_decarboxylase"/>
</dbReference>
<evidence type="ECO:0000313" key="1">
    <source>
        <dbReference type="EMBL" id="MBW4547738.1"/>
    </source>
</evidence>
<accession>A0A951UBR7</accession>
<dbReference type="Proteomes" id="UP000753908">
    <property type="component" value="Unassembled WGS sequence"/>
</dbReference>
<dbReference type="AlphaFoldDB" id="A0A951UBR7"/>
<dbReference type="Gene3D" id="2.40.400.10">
    <property type="entry name" value="Acetoacetate decarboxylase-like"/>
    <property type="match status" value="1"/>
</dbReference>
<dbReference type="PANTHER" id="PTHR35467:SF2">
    <property type="entry name" value="PROTEIN NEOXANTHIN-DEFICIENT 1"/>
    <property type="match status" value="1"/>
</dbReference>
<evidence type="ECO:0000313" key="2">
    <source>
        <dbReference type="Proteomes" id="UP000753908"/>
    </source>
</evidence>
<dbReference type="SUPFAM" id="SSF160104">
    <property type="entry name" value="Acetoacetate decarboxylase-like"/>
    <property type="match status" value="1"/>
</dbReference>
<gene>
    <name evidence="1" type="ORF">KME25_25335</name>
</gene>